<protein>
    <recommendedName>
        <fullName evidence="1">F-box domain-containing protein</fullName>
    </recommendedName>
</protein>
<dbReference type="AlphaFoldDB" id="A0A3R6XVA9"/>
<sequence length="236" mass="27198">MYTRGLMHGCCWYRPDFLAQMVDAEWRLRHLAVTSPSPPEIQAVNDLFPAEDATRLDDDEDADDASAVEESIVLPAIDGILHDNDANGVVPVCNLPERMLQAVLEFLDEDSIGLFSSTCHRFHATARSGIDDPHTLPSIHSPGRLNDSEAVWAMMCHRVYSIQSKGRPVQLRRYKSWMHMFFARPRVKYHGKIEPRFYVLRLSYYKKPEWNMWSDLPKNAVLQVYMITSSYPSRVR</sequence>
<dbReference type="Pfam" id="PF00646">
    <property type="entry name" value="F-box"/>
    <property type="match status" value="1"/>
</dbReference>
<feature type="domain" description="F-box" evidence="1">
    <location>
        <begin position="93"/>
        <end position="128"/>
    </location>
</feature>
<name>A0A3R6XVA9_APHAT</name>
<dbReference type="InterPro" id="IPR001810">
    <property type="entry name" value="F-box_dom"/>
</dbReference>
<evidence type="ECO:0000313" key="3">
    <source>
        <dbReference type="Proteomes" id="UP000285430"/>
    </source>
</evidence>
<gene>
    <name evidence="2" type="ORF">DYB37_013006</name>
</gene>
<dbReference type="SUPFAM" id="SSF81383">
    <property type="entry name" value="F-box domain"/>
    <property type="match status" value="1"/>
</dbReference>
<dbReference type="InterPro" id="IPR036047">
    <property type="entry name" value="F-box-like_dom_sf"/>
</dbReference>
<accession>A0A3R6XVA9</accession>
<dbReference type="CDD" id="cd09917">
    <property type="entry name" value="F-box_SF"/>
    <property type="match status" value="1"/>
</dbReference>
<dbReference type="Proteomes" id="UP000285430">
    <property type="component" value="Unassembled WGS sequence"/>
</dbReference>
<dbReference type="EMBL" id="QUTH01000657">
    <property type="protein sequence ID" value="RHZ33259.1"/>
    <property type="molecule type" value="Genomic_DNA"/>
</dbReference>
<evidence type="ECO:0000259" key="1">
    <source>
        <dbReference type="Pfam" id="PF00646"/>
    </source>
</evidence>
<comment type="caution">
    <text evidence="2">The sequence shown here is derived from an EMBL/GenBank/DDBJ whole genome shotgun (WGS) entry which is preliminary data.</text>
</comment>
<organism evidence="2 3">
    <name type="scientific">Aphanomyces astaci</name>
    <name type="common">Crayfish plague agent</name>
    <dbReference type="NCBI Taxonomy" id="112090"/>
    <lineage>
        <taxon>Eukaryota</taxon>
        <taxon>Sar</taxon>
        <taxon>Stramenopiles</taxon>
        <taxon>Oomycota</taxon>
        <taxon>Saprolegniomycetes</taxon>
        <taxon>Saprolegniales</taxon>
        <taxon>Verrucalvaceae</taxon>
        <taxon>Aphanomyces</taxon>
    </lineage>
</organism>
<proteinExistence type="predicted"/>
<reference evidence="2 3" key="1">
    <citation type="submission" date="2018-08" db="EMBL/GenBank/DDBJ databases">
        <title>Aphanomyces genome sequencing and annotation.</title>
        <authorList>
            <person name="Minardi D."/>
            <person name="Oidtmann B."/>
            <person name="Van Der Giezen M."/>
            <person name="Studholme D.J."/>
        </authorList>
    </citation>
    <scope>NUCLEOTIDE SEQUENCE [LARGE SCALE GENOMIC DNA]</scope>
    <source>
        <strain evidence="2 3">Da</strain>
    </source>
</reference>
<evidence type="ECO:0000313" key="2">
    <source>
        <dbReference type="EMBL" id="RHZ33259.1"/>
    </source>
</evidence>